<accession>A0A9P6U365</accession>
<comment type="caution">
    <text evidence="2">The sequence shown here is derived from an EMBL/GenBank/DDBJ whole genome shotgun (WGS) entry which is preliminary data.</text>
</comment>
<organism evidence="2 3">
    <name type="scientific">Actinomortierella ambigua</name>
    <dbReference type="NCBI Taxonomy" id="1343610"/>
    <lineage>
        <taxon>Eukaryota</taxon>
        <taxon>Fungi</taxon>
        <taxon>Fungi incertae sedis</taxon>
        <taxon>Mucoromycota</taxon>
        <taxon>Mortierellomycotina</taxon>
        <taxon>Mortierellomycetes</taxon>
        <taxon>Mortierellales</taxon>
        <taxon>Mortierellaceae</taxon>
        <taxon>Actinomortierella</taxon>
    </lineage>
</organism>
<protein>
    <submittedName>
        <fullName evidence="2">Uncharacterized protein</fullName>
    </submittedName>
</protein>
<reference evidence="2" key="1">
    <citation type="journal article" date="2020" name="Fungal Divers.">
        <title>Resolving the Mortierellaceae phylogeny through synthesis of multi-gene phylogenetics and phylogenomics.</title>
        <authorList>
            <person name="Vandepol N."/>
            <person name="Liber J."/>
            <person name="Desiro A."/>
            <person name="Na H."/>
            <person name="Kennedy M."/>
            <person name="Barry K."/>
            <person name="Grigoriev I.V."/>
            <person name="Miller A.N."/>
            <person name="O'Donnell K."/>
            <person name="Stajich J.E."/>
            <person name="Bonito G."/>
        </authorList>
    </citation>
    <scope>NUCLEOTIDE SEQUENCE</scope>
    <source>
        <strain evidence="2">BC1065</strain>
    </source>
</reference>
<dbReference type="EMBL" id="JAAAJB010000322">
    <property type="protein sequence ID" value="KAG0258519.1"/>
    <property type="molecule type" value="Genomic_DNA"/>
</dbReference>
<keyword evidence="3" id="KW-1185">Reference proteome</keyword>
<evidence type="ECO:0000256" key="1">
    <source>
        <dbReference type="SAM" id="MobiDB-lite"/>
    </source>
</evidence>
<evidence type="ECO:0000313" key="2">
    <source>
        <dbReference type="EMBL" id="KAG0258519.1"/>
    </source>
</evidence>
<dbReference type="Proteomes" id="UP000807716">
    <property type="component" value="Unassembled WGS sequence"/>
</dbReference>
<feature type="compositionally biased region" description="Basic and acidic residues" evidence="1">
    <location>
        <begin position="44"/>
        <end position="63"/>
    </location>
</feature>
<evidence type="ECO:0000313" key="3">
    <source>
        <dbReference type="Proteomes" id="UP000807716"/>
    </source>
</evidence>
<proteinExistence type="predicted"/>
<sequence length="77" mass="8505">MSPGKTIPATPKQVGSKIVFHLIPLEKLQDEHSPSSRPHLIRQHVSDRDPDSITAKMSEDPCAHYRSTPFPSTASES</sequence>
<gene>
    <name evidence="2" type="ORF">DFQ27_004615</name>
</gene>
<name>A0A9P6U365_9FUNG</name>
<dbReference type="AlphaFoldDB" id="A0A9P6U365"/>
<feature type="region of interest" description="Disordered" evidence="1">
    <location>
        <begin position="29"/>
        <end position="77"/>
    </location>
</feature>